<dbReference type="GO" id="GO:0005886">
    <property type="term" value="C:plasma membrane"/>
    <property type="evidence" value="ECO:0007669"/>
    <property type="project" value="UniProtKB-SubCell"/>
</dbReference>
<evidence type="ECO:0000256" key="7">
    <source>
        <dbReference type="SAM" id="Phobius"/>
    </source>
</evidence>
<dbReference type="InterPro" id="IPR002048">
    <property type="entry name" value="EF_hand_dom"/>
</dbReference>
<evidence type="ECO:0000313" key="10">
    <source>
        <dbReference type="EMBL" id="VDR42309.1"/>
    </source>
</evidence>
<evidence type="ECO:0000259" key="8">
    <source>
        <dbReference type="PROSITE" id="PS50222"/>
    </source>
</evidence>
<evidence type="ECO:0000256" key="3">
    <source>
        <dbReference type="ARBA" id="ARBA00022475"/>
    </source>
</evidence>
<evidence type="ECO:0000256" key="5">
    <source>
        <dbReference type="ARBA" id="ARBA00022989"/>
    </source>
</evidence>
<keyword evidence="4 7" id="KW-0812">Transmembrane</keyword>
<dbReference type="InterPro" id="IPR027417">
    <property type="entry name" value="P-loop_NTPase"/>
</dbReference>
<feature type="transmembrane region" description="Helical" evidence="7">
    <location>
        <begin position="12"/>
        <end position="35"/>
    </location>
</feature>
<accession>A0A3P8KAB4</accession>
<comment type="similarity">
    <text evidence="2">Belongs to the VirD4/TraG family.</text>
</comment>
<dbReference type="EMBL" id="UZVY01000001">
    <property type="protein sequence ID" value="VDR42309.1"/>
    <property type="molecule type" value="Genomic_DNA"/>
</dbReference>
<protein>
    <submittedName>
        <fullName evidence="10">Conjugal transfer protein traG</fullName>
    </submittedName>
    <submittedName>
        <fullName evidence="9">Type IV secretory system conjugative DNA transfer family protein</fullName>
    </submittedName>
</protein>
<dbReference type="PROSITE" id="PS50222">
    <property type="entry name" value="EF_HAND_2"/>
    <property type="match status" value="1"/>
</dbReference>
<dbReference type="RefSeq" id="WP_126118506.1">
    <property type="nucleotide sequence ID" value="NZ_CP101806.1"/>
</dbReference>
<evidence type="ECO:0000256" key="2">
    <source>
        <dbReference type="ARBA" id="ARBA00008806"/>
    </source>
</evidence>
<comment type="subcellular location">
    <subcellularLocation>
        <location evidence="1">Cell membrane</location>
        <topology evidence="1">Multi-pass membrane protein</topology>
    </subcellularLocation>
</comment>
<dbReference type="Pfam" id="PF02534">
    <property type="entry name" value="T4SS-DNA_transf"/>
    <property type="match status" value="1"/>
</dbReference>
<reference evidence="9" key="2">
    <citation type="submission" date="2022-07" db="EMBL/GenBank/DDBJ databases">
        <title>Complete genome of Mycoplasma caviae type strain G122.</title>
        <authorList>
            <person name="Spergser J."/>
        </authorList>
    </citation>
    <scope>NUCLEOTIDE SEQUENCE</scope>
    <source>
        <strain evidence="9">G122</strain>
    </source>
</reference>
<proteinExistence type="inferred from homology"/>
<feature type="transmembrane region" description="Helical" evidence="7">
    <location>
        <begin position="71"/>
        <end position="90"/>
    </location>
</feature>
<name>A0A3P8KAB4_9BACT</name>
<evidence type="ECO:0000313" key="9">
    <source>
        <dbReference type="EMBL" id="UUD34835.1"/>
    </source>
</evidence>
<reference evidence="10 11" key="1">
    <citation type="submission" date="2018-12" db="EMBL/GenBank/DDBJ databases">
        <authorList>
            <consortium name="Pathogen Informatics"/>
        </authorList>
    </citation>
    <scope>NUCLEOTIDE SEQUENCE [LARGE SCALE GENOMIC DNA]</scope>
    <source>
        <strain evidence="10 11">NCTC10126</strain>
    </source>
</reference>
<dbReference type="CDD" id="cd01127">
    <property type="entry name" value="TrwB_TraG_TraD_VirD4"/>
    <property type="match status" value="2"/>
</dbReference>
<dbReference type="InterPro" id="IPR051539">
    <property type="entry name" value="T4SS-coupling_protein"/>
</dbReference>
<dbReference type="Proteomes" id="UP000280036">
    <property type="component" value="Unassembled WGS sequence"/>
</dbReference>
<dbReference type="OrthoDB" id="9766496at2"/>
<dbReference type="InterPro" id="IPR003688">
    <property type="entry name" value="TraG/VirD4"/>
</dbReference>
<evidence type="ECO:0000313" key="12">
    <source>
        <dbReference type="Proteomes" id="UP001058569"/>
    </source>
</evidence>
<sequence>MKFFKENRDKVSTIILAILCFILVPILLFFLLGAIGSITLSKDTQLIGNWFSKQRSFINDVMTFYNTSSKIRLYVILTMILGPVALFVFFRWKIIWSWIWSFKNKDELNWTYNQFDNDKSGTFKEFKKQFSNDEPNFIFGYLGPKKGYVVNKTDSHAIVLGIAGSGKTEKILIPNIIRNAQLPEEKRPCFVVTDPKGDILQRTGEVLKENGYIIKLFDLDDPDNSVKWNPLKRVWDIFHSKPVEELTEQDYSDGYGEISELVNSLKWPANGDKDIWVPQAKNLIILILKFLILYSLENKNFELKYFNFSNINKFLNVETFKKGKWIEITGKNKNKNVYWNKLASGISSFINIAPETLTSFLTNAVKVMSDFSNNLIVERITSSDNFELREIISSEKPYAIFIKFPDHKDNIQFLIPILISQVYKTALDYVNSLPSKKLNRPLNFLFEEFNSIGILQPLGNWMSISRSRRIFFLLVLQDYEQLAKYNSGQKEDVVIKSQARLTYFLETNNENTLESFSKMLGDKETTKESKSVNEKSESVTTSTQKERLMSVGEIKYKDPSMMIVLSGGTKPIAIKPIPAWQYLKHLKTYNHQEQKLELDNSTSWNFQSMKIITFGEKEKVENVEEAQIETLDIVDKELAKYKIVSKNIVCIHKNPKEKNE</sequence>
<dbReference type="Proteomes" id="UP001058569">
    <property type="component" value="Chromosome"/>
</dbReference>
<dbReference type="GO" id="GO:0005509">
    <property type="term" value="F:calcium ion binding"/>
    <property type="evidence" value="ECO:0007669"/>
    <property type="project" value="InterPro"/>
</dbReference>
<evidence type="ECO:0000256" key="6">
    <source>
        <dbReference type="ARBA" id="ARBA00023136"/>
    </source>
</evidence>
<keyword evidence="3" id="KW-1003">Cell membrane</keyword>
<organism evidence="10 11">
    <name type="scientific">Mycoplasmopsis caviae</name>
    <dbReference type="NCBI Taxonomy" id="55603"/>
    <lineage>
        <taxon>Bacteria</taxon>
        <taxon>Bacillati</taxon>
        <taxon>Mycoplasmatota</taxon>
        <taxon>Mycoplasmoidales</taxon>
        <taxon>Metamycoplasmataceae</taxon>
        <taxon>Mycoplasmopsis</taxon>
    </lineage>
</organism>
<evidence type="ECO:0000256" key="1">
    <source>
        <dbReference type="ARBA" id="ARBA00004651"/>
    </source>
</evidence>
<dbReference type="SUPFAM" id="SSF52540">
    <property type="entry name" value="P-loop containing nucleoside triphosphate hydrolases"/>
    <property type="match status" value="1"/>
</dbReference>
<gene>
    <name evidence="10" type="primary">traG</name>
    <name evidence="10" type="ORF">NCTC10126_00829</name>
    <name evidence="9" type="ORF">NPA07_03360</name>
</gene>
<dbReference type="EMBL" id="CP101806">
    <property type="protein sequence ID" value="UUD34835.1"/>
    <property type="molecule type" value="Genomic_DNA"/>
</dbReference>
<keyword evidence="6 7" id="KW-0472">Membrane</keyword>
<keyword evidence="12" id="KW-1185">Reference proteome</keyword>
<dbReference type="PANTHER" id="PTHR37937">
    <property type="entry name" value="CONJUGATIVE TRANSFER: DNA TRANSPORT"/>
    <property type="match status" value="1"/>
</dbReference>
<keyword evidence="5 7" id="KW-1133">Transmembrane helix</keyword>
<dbReference type="AlphaFoldDB" id="A0A3P8KAB4"/>
<dbReference type="Gene3D" id="3.40.50.300">
    <property type="entry name" value="P-loop containing nucleotide triphosphate hydrolases"/>
    <property type="match status" value="2"/>
</dbReference>
<evidence type="ECO:0000256" key="4">
    <source>
        <dbReference type="ARBA" id="ARBA00022692"/>
    </source>
</evidence>
<feature type="domain" description="EF-hand" evidence="8">
    <location>
        <begin position="103"/>
        <end position="136"/>
    </location>
</feature>
<evidence type="ECO:0000313" key="11">
    <source>
        <dbReference type="Proteomes" id="UP000280036"/>
    </source>
</evidence>
<dbReference type="PANTHER" id="PTHR37937:SF1">
    <property type="entry name" value="CONJUGATIVE TRANSFER: DNA TRANSPORT"/>
    <property type="match status" value="1"/>
</dbReference>